<dbReference type="PROSITE" id="PS50088">
    <property type="entry name" value="ANK_REPEAT"/>
    <property type="match status" value="1"/>
</dbReference>
<feature type="non-terminal residue" evidence="2">
    <location>
        <position position="1"/>
    </location>
</feature>
<dbReference type="Pfam" id="PF12796">
    <property type="entry name" value="Ank_2"/>
    <property type="match status" value="1"/>
</dbReference>
<evidence type="ECO:0000256" key="1">
    <source>
        <dbReference type="PROSITE-ProRule" id="PRU00023"/>
    </source>
</evidence>
<dbReference type="SUPFAM" id="SSF48403">
    <property type="entry name" value="Ankyrin repeat"/>
    <property type="match status" value="1"/>
</dbReference>
<evidence type="ECO:0000313" key="2">
    <source>
        <dbReference type="EMBL" id="ORX43516.1"/>
    </source>
</evidence>
<accession>A0A1Y1UZW4</accession>
<reference evidence="2 3" key="2">
    <citation type="submission" date="2016-08" db="EMBL/GenBank/DDBJ databases">
        <title>Pervasive Adenine N6-methylation of Active Genes in Fungi.</title>
        <authorList>
            <consortium name="DOE Joint Genome Institute"/>
            <person name="Mondo S.J."/>
            <person name="Dannebaum R.O."/>
            <person name="Kuo R.C."/>
            <person name="Labutti K."/>
            <person name="Haridas S."/>
            <person name="Kuo A."/>
            <person name="Salamov A."/>
            <person name="Ahrendt S.R."/>
            <person name="Lipzen A."/>
            <person name="Sullivan W."/>
            <person name="Andreopoulos W.B."/>
            <person name="Clum A."/>
            <person name="Lindquist E."/>
            <person name="Daum C."/>
            <person name="Ramamoorthy G.K."/>
            <person name="Gryganskyi A."/>
            <person name="Culley D."/>
            <person name="Magnuson J.K."/>
            <person name="James T.Y."/>
            <person name="O'Malley M.A."/>
            <person name="Stajich J.E."/>
            <person name="Spatafora J.W."/>
            <person name="Visel A."/>
            <person name="Grigoriev I.V."/>
        </authorList>
    </citation>
    <scope>NUCLEOTIDE SEQUENCE [LARGE SCALE GENOMIC DNA]</scope>
    <source>
        <strain evidence="3">finn</strain>
    </source>
</reference>
<keyword evidence="1" id="KW-0040">ANK repeat</keyword>
<dbReference type="EMBL" id="MCFH01000052">
    <property type="protein sequence ID" value="ORX43516.1"/>
    <property type="molecule type" value="Genomic_DNA"/>
</dbReference>
<proteinExistence type="predicted"/>
<dbReference type="PANTHER" id="PTHR46899">
    <property type="entry name" value="PROTEIN PHOSPHATASE 1 REGULATORY SUBUNIT 27"/>
    <property type="match status" value="1"/>
</dbReference>
<comment type="caution">
    <text evidence="2">The sequence shown here is derived from an EMBL/GenBank/DDBJ whole genome shotgun (WGS) entry which is preliminary data.</text>
</comment>
<dbReference type="AlphaFoldDB" id="A0A1Y1UZW4"/>
<dbReference type="OrthoDB" id="20052at2759"/>
<dbReference type="Proteomes" id="UP000193719">
    <property type="component" value="Unassembled WGS sequence"/>
</dbReference>
<organism evidence="2 3">
    <name type="scientific">Piromyces finnis</name>
    <dbReference type="NCBI Taxonomy" id="1754191"/>
    <lineage>
        <taxon>Eukaryota</taxon>
        <taxon>Fungi</taxon>
        <taxon>Fungi incertae sedis</taxon>
        <taxon>Chytridiomycota</taxon>
        <taxon>Chytridiomycota incertae sedis</taxon>
        <taxon>Neocallimastigomycetes</taxon>
        <taxon>Neocallimastigales</taxon>
        <taxon>Neocallimastigaceae</taxon>
        <taxon>Piromyces</taxon>
    </lineage>
</organism>
<dbReference type="InterPro" id="IPR002110">
    <property type="entry name" value="Ankyrin_rpt"/>
</dbReference>
<dbReference type="PANTHER" id="PTHR46899:SF3">
    <property type="entry name" value="PROTEIN PHOSPHATASE 1 REGULATORY SUBUNIT 27"/>
    <property type="match status" value="1"/>
</dbReference>
<evidence type="ECO:0000313" key="3">
    <source>
        <dbReference type="Proteomes" id="UP000193719"/>
    </source>
</evidence>
<gene>
    <name evidence="2" type="ORF">BCR36DRAFT_303792</name>
</gene>
<feature type="repeat" description="ANK" evidence="1">
    <location>
        <begin position="21"/>
        <end position="53"/>
    </location>
</feature>
<sequence length="81" mass="9318">NHELLLYLIEHGADINKANKNGKVPFHEIMYYTSSYLMGYFINHGADINKVDNDDGNTLLKIERSAHNKNCIKYLIRHGAK</sequence>
<reference evidence="2 3" key="1">
    <citation type="submission" date="2016-08" db="EMBL/GenBank/DDBJ databases">
        <title>Genomes of anaerobic fungi encode conserved fungal cellulosomes for biomass hydrolysis.</title>
        <authorList>
            <consortium name="DOE Joint Genome Institute"/>
            <person name="Haitjema C.H."/>
            <person name="Gilmore S.P."/>
            <person name="Henske J.K."/>
            <person name="Solomon K.V."/>
            <person name="De Groot R."/>
            <person name="Kuo A."/>
            <person name="Mondo S.J."/>
            <person name="Salamov A.A."/>
            <person name="Labutti K."/>
            <person name="Zhao Z."/>
            <person name="Chiniquy J."/>
            <person name="Barry K."/>
            <person name="Brewer H.M."/>
            <person name="Purvine S.O."/>
            <person name="Wright A.T."/>
            <person name="Boxma B."/>
            <person name="Van Alen T."/>
            <person name="Hackstein J.H."/>
            <person name="Baker S.E."/>
            <person name="Grigoriev I.V."/>
            <person name="O'Malley M.A."/>
        </authorList>
    </citation>
    <scope>NUCLEOTIDE SEQUENCE [LARGE SCALE GENOMIC DNA]</scope>
    <source>
        <strain evidence="3">finn</strain>
    </source>
</reference>
<dbReference type="Gene3D" id="1.25.40.20">
    <property type="entry name" value="Ankyrin repeat-containing domain"/>
    <property type="match status" value="1"/>
</dbReference>
<dbReference type="InterPro" id="IPR036770">
    <property type="entry name" value="Ankyrin_rpt-contain_sf"/>
</dbReference>
<dbReference type="InterPro" id="IPR053080">
    <property type="entry name" value="PP1_regulatory_subunit_27"/>
</dbReference>
<name>A0A1Y1UZW4_9FUNG</name>
<keyword evidence="3" id="KW-1185">Reference proteome</keyword>
<protein>
    <submittedName>
        <fullName evidence="2">Uncharacterized protein</fullName>
    </submittedName>
</protein>